<sequence length="179" mass="21047">MSVMKSISTSKKNLPEFLKNLQNSLFDPFELLIEEVYLDEESKEYNACYLKTKNIKFIFRTAKSTPKKIGQFVTLWKRSKNGPIEPFLYKDNIDLYIIETINQNKTGYFLFSKVVLNEKGILFGKHIGKRGFRVYPSWDKPNNKQGITTQKWQLSYFVESTDIKDNLKALKTHLEIFIK</sequence>
<dbReference type="InterPro" id="IPR011235">
    <property type="entry name" value="MepB-like"/>
</dbReference>
<organism evidence="1 2">
    <name type="scientific">Leptospira bandrabouensis</name>
    <dbReference type="NCBI Taxonomy" id="2484903"/>
    <lineage>
        <taxon>Bacteria</taxon>
        <taxon>Pseudomonadati</taxon>
        <taxon>Spirochaetota</taxon>
        <taxon>Spirochaetia</taxon>
        <taxon>Leptospirales</taxon>
        <taxon>Leptospiraceae</taxon>
        <taxon>Leptospira</taxon>
    </lineage>
</organism>
<dbReference type="Proteomes" id="UP000297649">
    <property type="component" value="Unassembled WGS sequence"/>
</dbReference>
<dbReference type="AlphaFoldDB" id="A0A6H3P088"/>
<evidence type="ECO:0000313" key="1">
    <source>
        <dbReference type="EMBL" id="TGN16593.1"/>
    </source>
</evidence>
<dbReference type="EMBL" id="RQHU01000005">
    <property type="protein sequence ID" value="TGN16593.1"/>
    <property type="molecule type" value="Genomic_DNA"/>
</dbReference>
<protein>
    <submittedName>
        <fullName evidence="1">MepB protein</fullName>
    </submittedName>
</protein>
<dbReference type="Pfam" id="PF08877">
    <property type="entry name" value="MepB-like"/>
    <property type="match status" value="1"/>
</dbReference>
<dbReference type="InterPro" id="IPR038231">
    <property type="entry name" value="MepB-like_sf"/>
</dbReference>
<dbReference type="RefSeq" id="WP_135746187.1">
    <property type="nucleotide sequence ID" value="NZ_JAIZBL010000003.1"/>
</dbReference>
<name>A0A6H3P088_9LEPT</name>
<keyword evidence="2" id="KW-1185">Reference proteome</keyword>
<dbReference type="PIRSF" id="PIRSF032285">
    <property type="entry name" value="UCP032285"/>
    <property type="match status" value="1"/>
</dbReference>
<gene>
    <name evidence="1" type="ORF">EHR08_10165</name>
</gene>
<reference evidence="1" key="1">
    <citation type="journal article" date="2019" name="PLoS Negl. Trop. Dis.">
        <title>Revisiting the worldwide diversity of Leptospira species in the environment.</title>
        <authorList>
            <person name="Vincent A.T."/>
            <person name="Schiettekatte O."/>
            <person name="Bourhy P."/>
            <person name="Veyrier F.J."/>
            <person name="Picardeau M."/>
        </authorList>
    </citation>
    <scope>NUCLEOTIDE SEQUENCE [LARGE SCALE GENOMIC DNA]</scope>
    <source>
        <strain evidence="1">201601109</strain>
    </source>
</reference>
<proteinExistence type="predicted"/>
<comment type="caution">
    <text evidence="1">The sequence shown here is derived from an EMBL/GenBank/DDBJ whole genome shotgun (WGS) entry which is preliminary data.</text>
</comment>
<accession>A0A6H3P088</accession>
<evidence type="ECO:0000313" key="2">
    <source>
        <dbReference type="Proteomes" id="UP000297649"/>
    </source>
</evidence>
<dbReference type="OrthoDB" id="4954833at2"/>
<dbReference type="Gene3D" id="3.40.1350.140">
    <property type="entry name" value="MepB-like"/>
    <property type="match status" value="1"/>
</dbReference>